<reference evidence="1 2" key="1">
    <citation type="submission" date="2018-01" db="EMBL/GenBank/DDBJ databases">
        <title>Draft genome sequence of Paucibacter aquatile CR182 isolated from freshwater of the Nakdong River.</title>
        <authorList>
            <person name="Choi A."/>
            <person name="Chung E.J."/>
        </authorList>
    </citation>
    <scope>NUCLEOTIDE SEQUENCE [LARGE SCALE GENOMIC DNA]</scope>
    <source>
        <strain evidence="1 2">CR182</strain>
    </source>
</reference>
<organism evidence="1 2">
    <name type="scientific">Kinneretia aquatilis</name>
    <dbReference type="NCBI Taxonomy" id="2070761"/>
    <lineage>
        <taxon>Bacteria</taxon>
        <taxon>Pseudomonadati</taxon>
        <taxon>Pseudomonadota</taxon>
        <taxon>Betaproteobacteria</taxon>
        <taxon>Burkholderiales</taxon>
        <taxon>Sphaerotilaceae</taxon>
        <taxon>Roseateles</taxon>
    </lineage>
</organism>
<gene>
    <name evidence="1" type="ORF">C1O66_01665</name>
</gene>
<name>A0A2N8L344_9BURK</name>
<evidence type="ECO:0000313" key="2">
    <source>
        <dbReference type="Proteomes" id="UP000235916"/>
    </source>
</evidence>
<accession>A0A2N8L344</accession>
<evidence type="ECO:0000313" key="1">
    <source>
        <dbReference type="EMBL" id="PND40120.1"/>
    </source>
</evidence>
<dbReference type="EMBL" id="POSP01000001">
    <property type="protein sequence ID" value="PND40120.1"/>
    <property type="molecule type" value="Genomic_DNA"/>
</dbReference>
<protein>
    <submittedName>
        <fullName evidence="1">Uncharacterized protein</fullName>
    </submittedName>
</protein>
<dbReference type="Proteomes" id="UP000235916">
    <property type="component" value="Unassembled WGS sequence"/>
</dbReference>
<keyword evidence="2" id="KW-1185">Reference proteome</keyword>
<sequence>MLQLAIKRMLGISIDDPGYWGETKAMSAGLRCRTRELISERYGDDEDTADILNKVLDDAEEVTTLRNRALHSVWMKAPDSEAVLHDRDNLLKVHVAYQLPSAETLAGLSQRISRIQGVLNNLTRKLLPRT</sequence>
<dbReference type="AlphaFoldDB" id="A0A2N8L344"/>
<comment type="caution">
    <text evidence="1">The sequence shown here is derived from an EMBL/GenBank/DDBJ whole genome shotgun (WGS) entry which is preliminary data.</text>
</comment>
<proteinExistence type="predicted"/>